<evidence type="ECO:0000313" key="3">
    <source>
        <dbReference type="Proteomes" id="UP000663848"/>
    </source>
</evidence>
<evidence type="ECO:0000313" key="2">
    <source>
        <dbReference type="EMBL" id="CAF4780544.1"/>
    </source>
</evidence>
<dbReference type="EMBL" id="CAJOBR010000080">
    <property type="protein sequence ID" value="CAF4461344.1"/>
    <property type="molecule type" value="Genomic_DNA"/>
</dbReference>
<dbReference type="Proteomes" id="UP000663848">
    <property type="component" value="Unassembled WGS sequence"/>
</dbReference>
<comment type="caution">
    <text evidence="1">The sequence shown here is derived from an EMBL/GenBank/DDBJ whole genome shotgun (WGS) entry which is preliminary data.</text>
</comment>
<dbReference type="PANTHER" id="PTHR31252:SF11">
    <property type="entry name" value="DUF4419 DOMAIN-CONTAINING PROTEIN"/>
    <property type="match status" value="1"/>
</dbReference>
<dbReference type="EMBL" id="CAJOBS010001978">
    <property type="protein sequence ID" value="CAF4780544.1"/>
    <property type="molecule type" value="Genomic_DNA"/>
</dbReference>
<name>A0A820T7G8_9BILA</name>
<dbReference type="Pfam" id="PF14388">
    <property type="entry name" value="DUF4419"/>
    <property type="match status" value="1"/>
</dbReference>
<dbReference type="PANTHER" id="PTHR31252">
    <property type="entry name" value="DUF4419 DOMAIN-CONTAINING PROTEIN"/>
    <property type="match status" value="1"/>
</dbReference>
<sequence length="375" mass="43089">MLVDDEVTEENSSKYHTIAICKDLPIVDNYYPTHAPKNHPDGDYWIKELGNEEKEKDYKIQHIVANGRHTSSEGKHAIFSAFLYAYNSHEDIVLCPDDLWLMVCIYFSNYVNANAEQLRRLFVDHEGSQLLTIVQVGLIEPDWQDFLERMRRAVGNIVKNDVIDSLTANFSTTGSIESILSCIAAMDTFKNYFEYRCLITRCGIRNVHFMGTSDDWHLLRRKIKNLKSFTTGTNDTFANYIDGLLPIIDEFINTYANKVNNEFWNKVMDIEHVGMGKSGKVLETMKYTFQNSLLFDVLIVNGEFIREQFIFIYEALIKINQLESPCIASPDCITESIGDRACNSTPDGCIVYSRRSSRAEYILLLLKLTIKPECQ</sequence>
<evidence type="ECO:0000313" key="1">
    <source>
        <dbReference type="EMBL" id="CAF4461344.1"/>
    </source>
</evidence>
<organism evidence="1 3">
    <name type="scientific">Rotaria socialis</name>
    <dbReference type="NCBI Taxonomy" id="392032"/>
    <lineage>
        <taxon>Eukaryota</taxon>
        <taxon>Metazoa</taxon>
        <taxon>Spiralia</taxon>
        <taxon>Gnathifera</taxon>
        <taxon>Rotifera</taxon>
        <taxon>Eurotatoria</taxon>
        <taxon>Bdelloidea</taxon>
        <taxon>Philodinida</taxon>
        <taxon>Philodinidae</taxon>
        <taxon>Rotaria</taxon>
    </lineage>
</organism>
<dbReference type="Proteomes" id="UP000663838">
    <property type="component" value="Unassembled WGS sequence"/>
</dbReference>
<dbReference type="InterPro" id="IPR025533">
    <property type="entry name" value="DUF4419"/>
</dbReference>
<proteinExistence type="predicted"/>
<reference evidence="1" key="1">
    <citation type="submission" date="2021-02" db="EMBL/GenBank/DDBJ databases">
        <authorList>
            <person name="Nowell W R."/>
        </authorList>
    </citation>
    <scope>NUCLEOTIDE SEQUENCE</scope>
</reference>
<dbReference type="AlphaFoldDB" id="A0A820T7G8"/>
<accession>A0A820T7G8</accession>
<protein>
    <submittedName>
        <fullName evidence="1">Uncharacterized protein</fullName>
    </submittedName>
</protein>
<gene>
    <name evidence="1" type="ORF">QYT958_LOCUS1449</name>
    <name evidence="2" type="ORF">TOA249_LOCUS22128</name>
</gene>